<reference evidence="6 7" key="1">
    <citation type="submission" date="2018-06" db="EMBL/GenBank/DDBJ databases">
        <title>Genomic Encyclopedia of Type Strains, Phase III (KMG-III): the genomes of soil and plant-associated and newly described type strains.</title>
        <authorList>
            <person name="Whitman W."/>
        </authorList>
    </citation>
    <scope>NUCLEOTIDE SEQUENCE [LARGE SCALE GENOMIC DNA]</scope>
    <source>
        <strain evidence="6 7">CECT 7646</strain>
    </source>
</reference>
<keyword evidence="7" id="KW-1185">Reference proteome</keyword>
<dbReference type="AlphaFoldDB" id="A0A318SJ97"/>
<dbReference type="Pfam" id="PF13632">
    <property type="entry name" value="Glyco_trans_2_3"/>
    <property type="match status" value="1"/>
</dbReference>
<sequence length="496" mass="53644">MPPDTSQLDTSLRDARLRATPNLPGWRTPLPSVLIHGGALLLWGILFCMAFAVGGVLAWSVGVVYVVYDTVLLAFVGWRTRDLLRPAAVVPGTGGATPAAVRTSVCVLVAAHNEAGALPLTIAALLAQTDPPERIMVVDDGSTDGTADLLVRHYGLALPAPGTVGLPSLAYPTLRWLALPHSGKARALNAALPRTGTDVVLTVDGDTLLAPTALAAMRRAFAAEPGLVAATGVIVPVCGPSFSGRVFQWFQTYEYIRNFLSRHAWMRMDSLLLVSGAFAGYRRSALLAVGGFDPDSMVEDYELTHRLRRHAVAHRLPWTVRVLGTACARTDAPGSIGAFLGQRRRWFGGFLQTQWHYRDMVGDRRYGRLGVAMLPVKAFDTLQPLYGLTAFFLLAYYLAAGRPSLLGAAAGVIGTKLAIDLAFHLWSIRLYRRWVGDTAPASLAQGLLAALAEPFTFQLLRHTGAALGWVSFLTRRRRWGVQRRVGVVVARDHDSA</sequence>
<dbReference type="RefSeq" id="WP_110466369.1">
    <property type="nucleotide sequence ID" value="NZ_JAMOFZ010000019.1"/>
</dbReference>
<evidence type="ECO:0000259" key="5">
    <source>
        <dbReference type="Pfam" id="PF13632"/>
    </source>
</evidence>
<keyword evidence="4" id="KW-0812">Transmembrane</keyword>
<feature type="transmembrane region" description="Helical" evidence="4">
    <location>
        <begin position="59"/>
        <end position="78"/>
    </location>
</feature>
<dbReference type="OrthoDB" id="9806824at2"/>
<dbReference type="GO" id="GO:0016757">
    <property type="term" value="F:glycosyltransferase activity"/>
    <property type="evidence" value="ECO:0007669"/>
    <property type="project" value="UniProtKB-KW"/>
</dbReference>
<evidence type="ECO:0000256" key="1">
    <source>
        <dbReference type="ARBA" id="ARBA00006739"/>
    </source>
</evidence>
<name>A0A318SJ97_9BURK</name>
<evidence type="ECO:0000256" key="3">
    <source>
        <dbReference type="ARBA" id="ARBA00022679"/>
    </source>
</evidence>
<dbReference type="SUPFAM" id="SSF53448">
    <property type="entry name" value="Nucleotide-diphospho-sugar transferases"/>
    <property type="match status" value="1"/>
</dbReference>
<evidence type="ECO:0000313" key="6">
    <source>
        <dbReference type="EMBL" id="PYE75102.1"/>
    </source>
</evidence>
<feature type="domain" description="Glycosyltransferase 2-like" evidence="5">
    <location>
        <begin position="200"/>
        <end position="400"/>
    </location>
</feature>
<keyword evidence="4" id="KW-0472">Membrane</keyword>
<dbReference type="CDD" id="cd06423">
    <property type="entry name" value="CESA_like"/>
    <property type="match status" value="1"/>
</dbReference>
<dbReference type="PANTHER" id="PTHR43630:SF1">
    <property type="entry name" value="POLY-BETA-1,6-N-ACETYL-D-GLUCOSAMINE SYNTHASE"/>
    <property type="match status" value="1"/>
</dbReference>
<keyword evidence="2" id="KW-0328">Glycosyltransferase</keyword>
<proteinExistence type="inferred from homology"/>
<dbReference type="PANTHER" id="PTHR43630">
    <property type="entry name" value="POLY-BETA-1,6-N-ACETYL-D-GLUCOSAMINE SYNTHASE"/>
    <property type="match status" value="1"/>
</dbReference>
<organism evidence="6 7">
    <name type="scientific">Xylophilus ampelinus</name>
    <dbReference type="NCBI Taxonomy" id="54067"/>
    <lineage>
        <taxon>Bacteria</taxon>
        <taxon>Pseudomonadati</taxon>
        <taxon>Pseudomonadota</taxon>
        <taxon>Betaproteobacteria</taxon>
        <taxon>Burkholderiales</taxon>
        <taxon>Xylophilus</taxon>
    </lineage>
</organism>
<accession>A0A318SJ97</accession>
<gene>
    <name evidence="6" type="ORF">DFQ15_12055</name>
</gene>
<evidence type="ECO:0000313" key="7">
    <source>
        <dbReference type="Proteomes" id="UP000247540"/>
    </source>
</evidence>
<keyword evidence="3 6" id="KW-0808">Transferase</keyword>
<keyword evidence="4" id="KW-1133">Transmembrane helix</keyword>
<dbReference type="InterPro" id="IPR029044">
    <property type="entry name" value="Nucleotide-diphossugar_trans"/>
</dbReference>
<evidence type="ECO:0000256" key="4">
    <source>
        <dbReference type="SAM" id="Phobius"/>
    </source>
</evidence>
<feature type="transmembrane region" description="Helical" evidence="4">
    <location>
        <begin position="33"/>
        <end position="53"/>
    </location>
</feature>
<dbReference type="InterPro" id="IPR001173">
    <property type="entry name" value="Glyco_trans_2-like"/>
</dbReference>
<evidence type="ECO:0000256" key="2">
    <source>
        <dbReference type="ARBA" id="ARBA00022676"/>
    </source>
</evidence>
<comment type="similarity">
    <text evidence="1">Belongs to the glycosyltransferase 2 family.</text>
</comment>
<dbReference type="Proteomes" id="UP000247540">
    <property type="component" value="Unassembled WGS sequence"/>
</dbReference>
<dbReference type="EMBL" id="QJTC01000020">
    <property type="protein sequence ID" value="PYE75102.1"/>
    <property type="molecule type" value="Genomic_DNA"/>
</dbReference>
<dbReference type="Gene3D" id="3.90.550.10">
    <property type="entry name" value="Spore Coat Polysaccharide Biosynthesis Protein SpsA, Chain A"/>
    <property type="match status" value="1"/>
</dbReference>
<comment type="caution">
    <text evidence="6">The sequence shown here is derived from an EMBL/GenBank/DDBJ whole genome shotgun (WGS) entry which is preliminary data.</text>
</comment>
<protein>
    <submittedName>
        <fullName evidence="6">Cellulose synthase/poly-beta-1,6-N-acetylglucosamine synthase-like glycosyltransferase</fullName>
    </submittedName>
</protein>